<feature type="transmembrane region" description="Helical" evidence="1">
    <location>
        <begin position="289"/>
        <end position="311"/>
    </location>
</feature>
<feature type="transmembrane region" description="Helical" evidence="1">
    <location>
        <begin position="137"/>
        <end position="154"/>
    </location>
</feature>
<evidence type="ECO:0000313" key="3">
    <source>
        <dbReference type="Proteomes" id="UP000245379"/>
    </source>
</evidence>
<reference evidence="2 3" key="1">
    <citation type="submission" date="2018-05" db="EMBL/GenBank/DDBJ databases">
        <title>Pedobacter paludis sp. nov., isolated from wetland soil.</title>
        <authorList>
            <person name="Zhang Y."/>
            <person name="Wang G."/>
        </authorList>
    </citation>
    <scope>NUCLEOTIDE SEQUENCE [LARGE SCALE GENOMIC DNA]</scope>
    <source>
        <strain evidence="2 3">KCTC22721</strain>
    </source>
</reference>
<feature type="transmembrane region" description="Helical" evidence="1">
    <location>
        <begin position="318"/>
        <end position="337"/>
    </location>
</feature>
<feature type="transmembrane region" description="Helical" evidence="1">
    <location>
        <begin position="225"/>
        <end position="250"/>
    </location>
</feature>
<comment type="caution">
    <text evidence="2">The sequence shown here is derived from an EMBL/GenBank/DDBJ whole genome shotgun (WGS) entry which is preliminary data.</text>
</comment>
<keyword evidence="1" id="KW-1133">Transmembrane helix</keyword>
<organism evidence="2 3">
    <name type="scientific">Pedobacter yonginense</name>
    <dbReference type="NCBI Taxonomy" id="651869"/>
    <lineage>
        <taxon>Bacteria</taxon>
        <taxon>Pseudomonadati</taxon>
        <taxon>Bacteroidota</taxon>
        <taxon>Sphingobacteriia</taxon>
        <taxon>Sphingobacteriales</taxon>
        <taxon>Sphingobacteriaceae</taxon>
        <taxon>Pedobacter</taxon>
    </lineage>
</organism>
<feature type="transmembrane region" description="Helical" evidence="1">
    <location>
        <begin position="375"/>
        <end position="397"/>
    </location>
</feature>
<evidence type="ECO:0008006" key="4">
    <source>
        <dbReference type="Google" id="ProtNLM"/>
    </source>
</evidence>
<keyword evidence="1" id="KW-0812">Transmembrane</keyword>
<dbReference type="RefSeq" id="WP_109926912.1">
    <property type="nucleotide sequence ID" value="NZ_QGNZ01000004.1"/>
</dbReference>
<feature type="transmembrane region" description="Helical" evidence="1">
    <location>
        <begin position="343"/>
        <end position="363"/>
    </location>
</feature>
<dbReference type="AlphaFoldDB" id="A0A317EM29"/>
<sequence length="525" mass="60256">MSDSNKINKRFSLELKGAVLLFLYYLAIALVVFSKGILSSECLFFLGKASLLQIPELDKIKIFGLTFPQVPFILTSFTALFKFRFGPILVSILGTSILFYKVTTALKPRRFYSKLYYCILATFLLHPLFVFSAISGTSLYASLLFFYLFIYNLLKFLKTSATYNVFVASLYFSLLVFSCHKFIWLILLLVPIIFLFTVETLPIAKDSFFNKLIIIFNTVSLRRRFANKLLALNMVLFALPLGLMVIYRLLNEFYTGSSNYYLDHSFENLFPIFQFNDAKLSYFKQLYPIGFYLNHYTLLKTFIIAPLPFFYLYISRNVFLSVLIFGVLICLVEFLSIRYSESFVAIQFIAVFILTGWALLSAIGTYNYSNFYSNALVVITVLQIMTGVFSFVSGTIADDKNYINALVSLCTPEGYQQKDDDLVFAKFVSRLPTNEVLLADDDVAYRIFAMTESKCRVITQQSALFTDACTDPKQYVNYILIPQKGSVLEKYSKLNHYSLLSVNARQVNLSEVLSNKDWVMFKVIK</sequence>
<feature type="transmembrane region" description="Helical" evidence="1">
    <location>
        <begin position="85"/>
        <end position="103"/>
    </location>
</feature>
<keyword evidence="3" id="KW-1185">Reference proteome</keyword>
<accession>A0A317EM29</accession>
<feature type="transmembrane region" description="Helical" evidence="1">
    <location>
        <begin position="183"/>
        <end position="204"/>
    </location>
</feature>
<protein>
    <recommendedName>
        <fullName evidence="4">Glycosyltransferase RgtA/B/C/D-like domain-containing protein</fullName>
    </recommendedName>
</protein>
<feature type="transmembrane region" description="Helical" evidence="1">
    <location>
        <begin position="21"/>
        <end position="46"/>
    </location>
</feature>
<keyword evidence="1" id="KW-0472">Membrane</keyword>
<feature type="transmembrane region" description="Helical" evidence="1">
    <location>
        <begin position="115"/>
        <end position="131"/>
    </location>
</feature>
<evidence type="ECO:0000313" key="2">
    <source>
        <dbReference type="EMBL" id="PWS26346.1"/>
    </source>
</evidence>
<proteinExistence type="predicted"/>
<feature type="transmembrane region" description="Helical" evidence="1">
    <location>
        <begin position="161"/>
        <end position="177"/>
    </location>
</feature>
<dbReference type="OrthoDB" id="1402360at2"/>
<name>A0A317EM29_9SPHI</name>
<gene>
    <name evidence="2" type="ORF">DHW03_16325</name>
</gene>
<dbReference type="Proteomes" id="UP000245379">
    <property type="component" value="Unassembled WGS sequence"/>
</dbReference>
<evidence type="ECO:0000256" key="1">
    <source>
        <dbReference type="SAM" id="Phobius"/>
    </source>
</evidence>
<dbReference type="EMBL" id="QGNZ01000004">
    <property type="protein sequence ID" value="PWS26346.1"/>
    <property type="molecule type" value="Genomic_DNA"/>
</dbReference>